<evidence type="ECO:0000313" key="8">
    <source>
        <dbReference type="EMBL" id="AZS70308.1"/>
    </source>
</evidence>
<keyword evidence="4 7" id="KW-1133">Transmembrane helix</keyword>
<dbReference type="InterPro" id="IPR022791">
    <property type="entry name" value="L-PG_synthase/AglD"/>
</dbReference>
<evidence type="ECO:0000256" key="6">
    <source>
        <dbReference type="SAM" id="MobiDB-lite"/>
    </source>
</evidence>
<dbReference type="RefSeq" id="WP_127149512.1">
    <property type="nucleotide sequence ID" value="NZ_CP029042.1"/>
</dbReference>
<sequence length="383" mass="39039">MKRSGWVAWLRLLAGLGILVALVWHLGSQAFLAGLRRIDTATLLAALGIGVLTTVCSAWRWCLVARGLGLRLPLGRAVADYYRALFLNAALPGGVLGDVHRAVHHGRSSGDLGRGVRAVALERTAGQVVLLVTGAVVLLVRPSPVLAPVARFLASPAVALSVAAAGLLVLAVAVRLRRHRGASRGERALRTVVAEARQGLLARGVWPGVALSSAAVLAGYLGMFVLAARVAGATAPTAELVPLVVLALLAMALPLNVGGWGPREGVAAWAFGAAGLGAAQGLTTAVIYGVLAFVASLPGAVVLLARVSPLSAARPATSAAVPLGIRIPSKEPRRSGAERQAERPPLAAATGMIRQRAAEVPSAVAGGVRPQTSQATAARGDTS</sequence>
<gene>
    <name evidence="8" type="ORF">DDE74_04580</name>
</gene>
<dbReference type="PANTHER" id="PTHR40277:SF1">
    <property type="entry name" value="BLL5419 PROTEIN"/>
    <property type="match status" value="1"/>
</dbReference>
<evidence type="ECO:0000256" key="7">
    <source>
        <dbReference type="SAM" id="Phobius"/>
    </source>
</evidence>
<feature type="transmembrane region" description="Helical" evidence="7">
    <location>
        <begin position="288"/>
        <end position="305"/>
    </location>
</feature>
<comment type="subcellular location">
    <subcellularLocation>
        <location evidence="1">Cell membrane</location>
        <topology evidence="1">Multi-pass membrane protein</topology>
    </subcellularLocation>
</comment>
<feature type="transmembrane region" description="Helical" evidence="7">
    <location>
        <begin position="81"/>
        <end position="99"/>
    </location>
</feature>
<evidence type="ECO:0000313" key="9">
    <source>
        <dbReference type="Proteomes" id="UP000275579"/>
    </source>
</evidence>
<dbReference type="PANTHER" id="PTHR40277">
    <property type="entry name" value="BLL5419 PROTEIN"/>
    <property type="match status" value="1"/>
</dbReference>
<feature type="transmembrane region" description="Helical" evidence="7">
    <location>
        <begin position="120"/>
        <end position="140"/>
    </location>
</feature>
<dbReference type="AlphaFoldDB" id="A0A3S9Y5J9"/>
<dbReference type="EMBL" id="CP029042">
    <property type="protein sequence ID" value="AZS70308.1"/>
    <property type="molecule type" value="Genomic_DNA"/>
</dbReference>
<evidence type="ECO:0000256" key="4">
    <source>
        <dbReference type="ARBA" id="ARBA00022989"/>
    </source>
</evidence>
<feature type="compositionally biased region" description="Basic and acidic residues" evidence="6">
    <location>
        <begin position="328"/>
        <end position="342"/>
    </location>
</feature>
<feature type="transmembrane region" description="Helical" evidence="7">
    <location>
        <begin position="152"/>
        <end position="174"/>
    </location>
</feature>
<accession>A0A3S9Y5J9</accession>
<evidence type="ECO:0000256" key="1">
    <source>
        <dbReference type="ARBA" id="ARBA00004651"/>
    </source>
</evidence>
<feature type="transmembrane region" description="Helical" evidence="7">
    <location>
        <begin position="38"/>
        <end position="61"/>
    </location>
</feature>
<keyword evidence="3 7" id="KW-0812">Transmembrane</keyword>
<organism evidence="8 9">
    <name type="scientific">Streptomyces lydicus</name>
    <dbReference type="NCBI Taxonomy" id="47763"/>
    <lineage>
        <taxon>Bacteria</taxon>
        <taxon>Bacillati</taxon>
        <taxon>Actinomycetota</taxon>
        <taxon>Actinomycetes</taxon>
        <taxon>Kitasatosporales</taxon>
        <taxon>Streptomycetaceae</taxon>
        <taxon>Streptomyces</taxon>
    </lineage>
</organism>
<feature type="transmembrane region" description="Helical" evidence="7">
    <location>
        <begin position="240"/>
        <end position="259"/>
    </location>
</feature>
<evidence type="ECO:0000256" key="2">
    <source>
        <dbReference type="ARBA" id="ARBA00022475"/>
    </source>
</evidence>
<feature type="transmembrane region" description="Helical" evidence="7">
    <location>
        <begin position="205"/>
        <end position="228"/>
    </location>
</feature>
<proteinExistence type="predicted"/>
<name>A0A3S9Y5J9_9ACTN</name>
<protein>
    <submittedName>
        <fullName evidence="8">Dolichol-P-glucose synthetase-like protein</fullName>
    </submittedName>
</protein>
<keyword evidence="2" id="KW-1003">Cell membrane</keyword>
<dbReference type="GO" id="GO:0005886">
    <property type="term" value="C:plasma membrane"/>
    <property type="evidence" value="ECO:0007669"/>
    <property type="project" value="UniProtKB-SubCell"/>
</dbReference>
<feature type="transmembrane region" description="Helical" evidence="7">
    <location>
        <begin position="6"/>
        <end position="26"/>
    </location>
</feature>
<feature type="compositionally biased region" description="Polar residues" evidence="6">
    <location>
        <begin position="370"/>
        <end position="383"/>
    </location>
</feature>
<feature type="region of interest" description="Disordered" evidence="6">
    <location>
        <begin position="324"/>
        <end position="383"/>
    </location>
</feature>
<dbReference type="Proteomes" id="UP000275579">
    <property type="component" value="Chromosome"/>
</dbReference>
<evidence type="ECO:0000256" key="5">
    <source>
        <dbReference type="ARBA" id="ARBA00023136"/>
    </source>
</evidence>
<dbReference type="Pfam" id="PF03706">
    <property type="entry name" value="LPG_synthase_TM"/>
    <property type="match status" value="1"/>
</dbReference>
<reference evidence="8 9" key="1">
    <citation type="submission" date="2018-04" db="EMBL/GenBank/DDBJ databases">
        <title>Complete genome sequences of Streptomyces lydicus strain WYEC and characterization of antagonistic properties of biological control agents.</title>
        <authorList>
            <person name="Mariita R.M."/>
            <person name="Sello J.K."/>
        </authorList>
    </citation>
    <scope>NUCLEOTIDE SEQUENCE [LARGE SCALE GENOMIC DNA]</scope>
    <source>
        <strain evidence="8 9">WYEC 108</strain>
    </source>
</reference>
<evidence type="ECO:0000256" key="3">
    <source>
        <dbReference type="ARBA" id="ARBA00022692"/>
    </source>
</evidence>
<keyword evidence="5 7" id="KW-0472">Membrane</keyword>